<accession>A0A5P8WK43</accession>
<protein>
    <submittedName>
        <fullName evidence="1">Uncharacterized protein</fullName>
    </submittedName>
</protein>
<evidence type="ECO:0000313" key="2">
    <source>
        <dbReference type="Proteomes" id="UP000326678"/>
    </source>
</evidence>
<name>A0A5P8WK43_9NOSO</name>
<proteinExistence type="predicted"/>
<evidence type="ECO:0000313" key="1">
    <source>
        <dbReference type="EMBL" id="QFS52822.1"/>
    </source>
</evidence>
<dbReference type="EMBL" id="CP045231">
    <property type="protein sequence ID" value="QFS52822.1"/>
    <property type="molecule type" value="Genomic_DNA"/>
</dbReference>
<keyword evidence="2" id="KW-1185">Reference proteome</keyword>
<gene>
    <name evidence="1" type="ORF">GXM_10086</name>
</gene>
<reference evidence="1 2" key="1">
    <citation type="submission" date="2019-10" db="EMBL/GenBank/DDBJ databases">
        <title>Genomic and transcriptomic insights into the perfect genentic adaptation of a filamentous nitrogen-fixing cyanobacterium to rice fields.</title>
        <authorList>
            <person name="Chen Z."/>
        </authorList>
    </citation>
    <scope>NUCLEOTIDE SEQUENCE [LARGE SCALE GENOMIC DNA]</scope>
    <source>
        <strain evidence="1">CCNUC1</strain>
    </source>
</reference>
<dbReference type="KEGG" id="nsh:GXM_10086"/>
<dbReference type="Proteomes" id="UP000326678">
    <property type="component" value="Chromosome pGXM04"/>
</dbReference>
<sequence length="235" mass="26557">MLLQMIVGKPSSELLRLLTDDSVESRIELYTRLLYSSQCAAFVQDALLSGSTKISKANAAFLCTVRFDLLEVEQQARCRNLNRQLSRSCPSLFSVLPKEKLFNFVEEFCNSPDFWVLWGRTLAENFCLHVHYWLSAQELGFFAQLARLEGIISGLSSFPDKPSPWPLATSTVPDEVMFRNAKAVEVFTSEWRLIDMDGRLPHPDNLSQLLIPSTHKIIIAILPDCSITVATMKVN</sequence>
<organism evidence="1 2">
    <name type="scientific">Nostoc sphaeroides CCNUC1</name>
    <dbReference type="NCBI Taxonomy" id="2653204"/>
    <lineage>
        <taxon>Bacteria</taxon>
        <taxon>Bacillati</taxon>
        <taxon>Cyanobacteriota</taxon>
        <taxon>Cyanophyceae</taxon>
        <taxon>Nostocales</taxon>
        <taxon>Nostocaceae</taxon>
        <taxon>Nostoc</taxon>
    </lineage>
</organism>
<dbReference type="AlphaFoldDB" id="A0A5P8WK43"/>